<evidence type="ECO:0000256" key="9">
    <source>
        <dbReference type="ARBA" id="ARBA00022989"/>
    </source>
</evidence>
<evidence type="ECO:0000256" key="4">
    <source>
        <dbReference type="ARBA" id="ARBA00019692"/>
    </source>
</evidence>
<name>A0A0U2Y4S8_9GAMM</name>
<evidence type="ECO:0000256" key="15">
    <source>
        <dbReference type="ARBA" id="ARBA00033028"/>
    </source>
</evidence>
<keyword evidence="8" id="KW-0442">Lipid degradation</keyword>
<reference evidence="17 18" key="1">
    <citation type="submission" date="2015-12" db="EMBL/GenBank/DDBJ databases">
        <title>Complete genome sequence of Pseudoalteromonas rubra SCSIO 6842, harboring a conjugative plasmid.</title>
        <authorList>
            <person name="Li B."/>
            <person name="Wang X."/>
        </authorList>
    </citation>
    <scope>NUCLEOTIDE SEQUENCE [LARGE SCALE GENOMIC DNA]</scope>
    <source>
        <strain evidence="17 18">SCSIO 6842</strain>
    </source>
</reference>
<evidence type="ECO:0000256" key="14">
    <source>
        <dbReference type="ARBA" id="ARBA00031542"/>
    </source>
</evidence>
<evidence type="ECO:0000256" key="3">
    <source>
        <dbReference type="ARBA" id="ARBA00010358"/>
    </source>
</evidence>
<keyword evidence="12" id="KW-0143">Chaperone</keyword>
<keyword evidence="11" id="KW-0472">Membrane</keyword>
<dbReference type="GO" id="GO:0005886">
    <property type="term" value="C:plasma membrane"/>
    <property type="evidence" value="ECO:0007669"/>
    <property type="project" value="UniProtKB-SubCell"/>
</dbReference>
<evidence type="ECO:0000313" key="18">
    <source>
        <dbReference type="Proteomes" id="UP000069015"/>
    </source>
</evidence>
<proteinExistence type="inferred from homology"/>
<keyword evidence="7" id="KW-0812">Transmembrane</keyword>
<dbReference type="Pfam" id="PF03280">
    <property type="entry name" value="Lipase_chap"/>
    <property type="match status" value="1"/>
</dbReference>
<dbReference type="Proteomes" id="UP000069015">
    <property type="component" value="Chromosome 2"/>
</dbReference>
<dbReference type="GO" id="GO:0051082">
    <property type="term" value="F:unfolded protein binding"/>
    <property type="evidence" value="ECO:0007669"/>
    <property type="project" value="InterPro"/>
</dbReference>
<evidence type="ECO:0000256" key="6">
    <source>
        <dbReference type="ARBA" id="ARBA00022519"/>
    </source>
</evidence>
<comment type="similarity">
    <text evidence="3">Belongs to the lipase chaperone family.</text>
</comment>
<evidence type="ECO:0000256" key="7">
    <source>
        <dbReference type="ARBA" id="ARBA00022692"/>
    </source>
</evidence>
<keyword evidence="16" id="KW-0732">Signal</keyword>
<evidence type="ECO:0000256" key="2">
    <source>
        <dbReference type="ARBA" id="ARBA00004383"/>
    </source>
</evidence>
<dbReference type="GO" id="GO:0016042">
    <property type="term" value="P:lipid catabolic process"/>
    <property type="evidence" value="ECO:0007669"/>
    <property type="project" value="UniProtKB-KW"/>
</dbReference>
<keyword evidence="6" id="KW-0997">Cell inner membrane</keyword>
<comment type="subcellular location">
    <subcellularLocation>
        <location evidence="2">Cell inner membrane</location>
        <topology evidence="2">Single-pass membrane protein</topology>
        <orientation evidence="2">Periplasmic side</orientation>
    </subcellularLocation>
</comment>
<evidence type="ECO:0000256" key="11">
    <source>
        <dbReference type="ARBA" id="ARBA00023136"/>
    </source>
</evidence>
<organism evidence="17 18">
    <name type="scientific">Pseudoalteromonas rubra</name>
    <dbReference type="NCBI Taxonomy" id="43658"/>
    <lineage>
        <taxon>Bacteria</taxon>
        <taxon>Pseudomonadati</taxon>
        <taxon>Pseudomonadota</taxon>
        <taxon>Gammaproteobacteria</taxon>
        <taxon>Alteromonadales</taxon>
        <taxon>Pseudoalteromonadaceae</taxon>
        <taxon>Pseudoalteromonas</taxon>
    </lineage>
</organism>
<dbReference type="AlphaFoldDB" id="A0A0U2Y4S8"/>
<evidence type="ECO:0000256" key="8">
    <source>
        <dbReference type="ARBA" id="ARBA00022963"/>
    </source>
</evidence>
<accession>A0A0U2Y4S8</accession>
<evidence type="ECO:0000256" key="13">
    <source>
        <dbReference type="ARBA" id="ARBA00030948"/>
    </source>
</evidence>
<evidence type="ECO:0000256" key="12">
    <source>
        <dbReference type="ARBA" id="ARBA00023186"/>
    </source>
</evidence>
<dbReference type="RefSeq" id="WP_058798070.1">
    <property type="nucleotide sequence ID" value="NZ_CP013612.1"/>
</dbReference>
<feature type="signal peptide" evidence="16">
    <location>
        <begin position="1"/>
        <end position="24"/>
    </location>
</feature>
<evidence type="ECO:0000256" key="1">
    <source>
        <dbReference type="ARBA" id="ARBA00003280"/>
    </source>
</evidence>
<dbReference type="EMBL" id="CP013612">
    <property type="protein sequence ID" value="ALU45170.1"/>
    <property type="molecule type" value="Genomic_DNA"/>
</dbReference>
<comment type="function">
    <text evidence="1">May be involved in the folding of the extracellular lipase during its passage through the periplasm.</text>
</comment>
<evidence type="ECO:0000256" key="16">
    <source>
        <dbReference type="SAM" id="SignalP"/>
    </source>
</evidence>
<keyword evidence="5" id="KW-1003">Cell membrane</keyword>
<keyword evidence="9" id="KW-1133">Transmembrane helix</keyword>
<dbReference type="KEGG" id="prr:AT705_19585"/>
<evidence type="ECO:0000313" key="17">
    <source>
        <dbReference type="EMBL" id="ALU45170.1"/>
    </source>
</evidence>
<gene>
    <name evidence="17" type="ORF">AT705_19585</name>
</gene>
<protein>
    <recommendedName>
        <fullName evidence="4">Lipase chaperone</fullName>
    </recommendedName>
    <alternativeName>
        <fullName evidence="15">Lipase foldase</fullName>
    </alternativeName>
    <alternativeName>
        <fullName evidence="13">Lipase helper protein</fullName>
    </alternativeName>
    <alternativeName>
        <fullName evidence="14">Lipase modulator</fullName>
    </alternativeName>
</protein>
<dbReference type="SUPFAM" id="SSF158855">
    <property type="entry name" value="Lipase chaperone-like"/>
    <property type="match status" value="1"/>
</dbReference>
<sequence>MRYWRLLSLSCVGLSICLWSVLSARDHDVTTQMVTGSARTVTEPPHQIEAQSVAVMPAESEHCGAITRAHKHQLDDWVLLLQMEQLEQHWAQQTQRLPPCLRDIAHDYMAYKQALTQVDTNLTMHERFEALQTLQGQYFSIEVIAAWFESENRWHAQTLARWQILSDKTLSEQTQTELIEAHISQLPQTERQTIEVTQTLITLKHSWHTMDYNQLSARYGDAAAQRLMQVRHNQSSWTQRVSEYKQRRSELLEKGASDDVLASLTQTLFTQNERKRLSVILSQAH</sequence>
<evidence type="ECO:0000256" key="10">
    <source>
        <dbReference type="ARBA" id="ARBA00023098"/>
    </source>
</evidence>
<dbReference type="GO" id="GO:0006457">
    <property type="term" value="P:protein folding"/>
    <property type="evidence" value="ECO:0007669"/>
    <property type="project" value="InterPro"/>
</dbReference>
<evidence type="ECO:0000256" key="5">
    <source>
        <dbReference type="ARBA" id="ARBA00022475"/>
    </source>
</evidence>
<dbReference type="InterPro" id="IPR004961">
    <property type="entry name" value="Lipase_chaperone"/>
</dbReference>
<feature type="chain" id="PRO_5006834596" description="Lipase chaperone" evidence="16">
    <location>
        <begin position="25"/>
        <end position="285"/>
    </location>
</feature>
<keyword evidence="10" id="KW-0443">Lipid metabolism</keyword>